<evidence type="ECO:0000313" key="3">
    <source>
        <dbReference type="EMBL" id="MDY5145831.1"/>
    </source>
</evidence>
<keyword evidence="1" id="KW-0812">Transmembrane</keyword>
<reference evidence="2 4" key="1">
    <citation type="submission" date="2023-10" db="EMBL/GenBank/DDBJ databases">
        <title>Whole Genome based description of the genera Actinobaculum and Actinotignum reveals a complex phylogenetic relationship within the species included in the genus Actinotignum.</title>
        <authorList>
            <person name="Jensen C.S."/>
            <person name="Dargis R."/>
            <person name="Kemp M."/>
            <person name="Christensen J.J."/>
        </authorList>
    </citation>
    <scope>NUCLEOTIDE SEQUENCE</scope>
    <source>
        <strain evidence="3 4">SLA_B089</strain>
        <strain evidence="2">SLA_B245</strain>
    </source>
</reference>
<dbReference type="GeneID" id="92813463"/>
<keyword evidence="1" id="KW-0472">Membrane</keyword>
<evidence type="ECO:0000313" key="4">
    <source>
        <dbReference type="Proteomes" id="UP001284901"/>
    </source>
</evidence>
<evidence type="ECO:0008006" key="6">
    <source>
        <dbReference type="Google" id="ProtNLM"/>
    </source>
</evidence>
<accession>A0AAW9HD69</accession>
<keyword evidence="1" id="KW-1133">Transmembrane helix</keyword>
<sequence>MDEEKAIGTEQPRGKRRGWLPLSETLSLISVVIAVAVLGLNIYDRHEAIKAEQFSQANQAFTQNKITVEEHRTDTGKIGRQITSSFHNASPNPVFDLTLALPAPLDGLTVSADHYHEFRQTAAGYEITFPTLPPKEKAEYVDTYGDALFGDRPPRTVINENFRFCFTDVNDQRWLADHRGAQRISSTTQCIPDKNDDAA</sequence>
<gene>
    <name evidence="2" type="ORF">R6G74_06195</name>
    <name evidence="3" type="ORF">R6P33_02175</name>
</gene>
<evidence type="ECO:0000313" key="5">
    <source>
        <dbReference type="Proteomes" id="UP001288320"/>
    </source>
</evidence>
<dbReference type="AlphaFoldDB" id="A0AAW9HD69"/>
<organism evidence="2 5">
    <name type="scientific">Actinotignum timonense</name>
    <dbReference type="NCBI Taxonomy" id="1870995"/>
    <lineage>
        <taxon>Bacteria</taxon>
        <taxon>Bacillati</taxon>
        <taxon>Actinomycetota</taxon>
        <taxon>Actinomycetes</taxon>
        <taxon>Actinomycetales</taxon>
        <taxon>Actinomycetaceae</taxon>
        <taxon>Actinotignum</taxon>
    </lineage>
</organism>
<evidence type="ECO:0000313" key="2">
    <source>
        <dbReference type="EMBL" id="MDY5140899.1"/>
    </source>
</evidence>
<feature type="transmembrane region" description="Helical" evidence="1">
    <location>
        <begin position="25"/>
        <end position="43"/>
    </location>
</feature>
<protein>
    <recommendedName>
        <fullName evidence="6">Type II secretion system protein</fullName>
    </recommendedName>
</protein>
<dbReference type="Proteomes" id="UP001288320">
    <property type="component" value="Unassembled WGS sequence"/>
</dbReference>
<comment type="caution">
    <text evidence="2">The sequence shown here is derived from an EMBL/GenBank/DDBJ whole genome shotgun (WGS) entry which is preliminary data.</text>
</comment>
<dbReference type="RefSeq" id="WP_087070001.1">
    <property type="nucleotide sequence ID" value="NZ_CAUPFC010000018.1"/>
</dbReference>
<dbReference type="Proteomes" id="UP001284901">
    <property type="component" value="Unassembled WGS sequence"/>
</dbReference>
<evidence type="ECO:0000256" key="1">
    <source>
        <dbReference type="SAM" id="Phobius"/>
    </source>
</evidence>
<keyword evidence="4" id="KW-1185">Reference proteome</keyword>
<name>A0AAW9HD69_9ACTO</name>
<proteinExistence type="predicted"/>
<dbReference type="EMBL" id="JAWNFV010000012">
    <property type="protein sequence ID" value="MDY5140899.1"/>
    <property type="molecule type" value="Genomic_DNA"/>
</dbReference>
<dbReference type="EMBL" id="JAWNFY010000004">
    <property type="protein sequence ID" value="MDY5145831.1"/>
    <property type="molecule type" value="Genomic_DNA"/>
</dbReference>